<keyword evidence="11" id="KW-1185">Reference proteome</keyword>
<dbReference type="EMBL" id="CAXAMM010023692">
    <property type="protein sequence ID" value="CAK9054014.1"/>
    <property type="molecule type" value="Genomic_DNA"/>
</dbReference>
<evidence type="ECO:0000259" key="8">
    <source>
        <dbReference type="PROSITE" id="PS50022"/>
    </source>
</evidence>
<comment type="catalytic activity">
    <reaction evidence="7">
        <text>[protein]-dithiol + NADP(+) = [protein]-disulfide + NADPH + H(+)</text>
        <dbReference type="Rhea" id="RHEA:18753"/>
        <dbReference type="Rhea" id="RHEA-COMP:10593"/>
        <dbReference type="Rhea" id="RHEA-COMP:10594"/>
        <dbReference type="ChEBI" id="CHEBI:15378"/>
        <dbReference type="ChEBI" id="CHEBI:29950"/>
        <dbReference type="ChEBI" id="CHEBI:50058"/>
        <dbReference type="ChEBI" id="CHEBI:57783"/>
        <dbReference type="ChEBI" id="CHEBI:58349"/>
        <dbReference type="EC" id="1.8.1.8"/>
    </reaction>
</comment>
<feature type="domain" description="Thioredoxin" evidence="9">
    <location>
        <begin position="3"/>
        <end position="148"/>
    </location>
</feature>
<proteinExistence type="inferred from homology"/>
<dbReference type="InterPro" id="IPR036249">
    <property type="entry name" value="Thioredoxin-like_sf"/>
</dbReference>
<gene>
    <name evidence="10" type="ORF">SCF082_LOCUS29382</name>
</gene>
<keyword evidence="3" id="KW-0560">Oxidoreductase</keyword>
<dbReference type="SMART" id="SM00231">
    <property type="entry name" value="FA58C"/>
    <property type="match status" value="1"/>
</dbReference>
<dbReference type="SUPFAM" id="SSF49785">
    <property type="entry name" value="Galactose-binding domain-like"/>
    <property type="match status" value="1"/>
</dbReference>
<dbReference type="Pfam" id="PF00754">
    <property type="entry name" value="F5_F8_type_C"/>
    <property type="match status" value="1"/>
</dbReference>
<dbReference type="InterPro" id="IPR029071">
    <property type="entry name" value="Ubiquitin-like_domsf"/>
</dbReference>
<evidence type="ECO:0000313" key="11">
    <source>
        <dbReference type="Proteomes" id="UP001642464"/>
    </source>
</evidence>
<dbReference type="Gene3D" id="2.60.120.260">
    <property type="entry name" value="Galactose-binding domain-like"/>
    <property type="match status" value="1"/>
</dbReference>
<evidence type="ECO:0000256" key="6">
    <source>
        <dbReference type="ARBA" id="ARBA00047388"/>
    </source>
</evidence>
<dbReference type="InterPro" id="IPR000421">
    <property type="entry name" value="FA58C"/>
</dbReference>
<dbReference type="InterPro" id="IPR012336">
    <property type="entry name" value="Thioredoxin-like_fold"/>
</dbReference>
<evidence type="ECO:0000259" key="9">
    <source>
        <dbReference type="PROSITE" id="PS51352"/>
    </source>
</evidence>
<dbReference type="Gene3D" id="3.40.30.10">
    <property type="entry name" value="Glutaredoxin"/>
    <property type="match status" value="1"/>
</dbReference>
<dbReference type="Pfam" id="PF13905">
    <property type="entry name" value="Thioredoxin_8"/>
    <property type="match status" value="1"/>
</dbReference>
<evidence type="ECO:0000256" key="5">
    <source>
        <dbReference type="ARBA" id="ARBA00025782"/>
    </source>
</evidence>
<accession>A0ABP0MRE9</accession>
<dbReference type="SUPFAM" id="SSF54236">
    <property type="entry name" value="Ubiquitin-like"/>
    <property type="match status" value="1"/>
</dbReference>
<reference evidence="10 11" key="1">
    <citation type="submission" date="2024-02" db="EMBL/GenBank/DDBJ databases">
        <authorList>
            <person name="Chen Y."/>
            <person name="Shah S."/>
            <person name="Dougan E. K."/>
            <person name="Thang M."/>
            <person name="Chan C."/>
        </authorList>
    </citation>
    <scope>NUCLEOTIDE SEQUENCE [LARGE SCALE GENOMIC DNA]</scope>
</reference>
<dbReference type="PROSITE" id="PS50022">
    <property type="entry name" value="FA58C_3"/>
    <property type="match status" value="1"/>
</dbReference>
<evidence type="ECO:0000256" key="4">
    <source>
        <dbReference type="ARBA" id="ARBA00023027"/>
    </source>
</evidence>
<comment type="catalytic activity">
    <reaction evidence="6">
        <text>[protein]-dithiol + NAD(+) = [protein]-disulfide + NADH + H(+)</text>
        <dbReference type="Rhea" id="RHEA:18749"/>
        <dbReference type="Rhea" id="RHEA-COMP:10593"/>
        <dbReference type="Rhea" id="RHEA-COMP:10594"/>
        <dbReference type="ChEBI" id="CHEBI:15378"/>
        <dbReference type="ChEBI" id="CHEBI:29950"/>
        <dbReference type="ChEBI" id="CHEBI:50058"/>
        <dbReference type="ChEBI" id="CHEBI:57540"/>
        <dbReference type="ChEBI" id="CHEBI:57945"/>
        <dbReference type="EC" id="1.8.1.8"/>
    </reaction>
</comment>
<dbReference type="EC" id="1.8.1.8" evidence="1"/>
<evidence type="ECO:0000256" key="1">
    <source>
        <dbReference type="ARBA" id="ARBA00012612"/>
    </source>
</evidence>
<dbReference type="Gene3D" id="3.10.20.90">
    <property type="entry name" value="Phosphatidylinositol 3-kinase Catalytic Subunit, Chain A, domain 1"/>
    <property type="match status" value="1"/>
</dbReference>
<dbReference type="PROSITE" id="PS51352">
    <property type="entry name" value="THIOREDOXIN_2"/>
    <property type="match status" value="1"/>
</dbReference>
<dbReference type="InterPro" id="IPR013766">
    <property type="entry name" value="Thioredoxin_domain"/>
</dbReference>
<keyword evidence="2" id="KW-0677">Repeat</keyword>
<dbReference type="InterPro" id="IPR008979">
    <property type="entry name" value="Galactose-bd-like_sf"/>
</dbReference>
<comment type="similarity">
    <text evidence="5">Belongs to the nucleoredoxin family.</text>
</comment>
<protein>
    <recommendedName>
        <fullName evidence="1">protein-disulfide reductase</fullName>
        <ecNumber evidence="1">1.8.1.8</ecNumber>
    </recommendedName>
</protein>
<feature type="domain" description="F5/8 type C" evidence="8">
    <location>
        <begin position="218"/>
        <end position="363"/>
    </location>
</feature>
<evidence type="ECO:0000256" key="3">
    <source>
        <dbReference type="ARBA" id="ARBA00023002"/>
    </source>
</evidence>
<dbReference type="InterPro" id="IPR052259">
    <property type="entry name" value="Nucleoredoxin-like"/>
</dbReference>
<evidence type="ECO:0000313" key="10">
    <source>
        <dbReference type="EMBL" id="CAK9054014.1"/>
    </source>
</evidence>
<name>A0ABP0MRE9_9DINO</name>
<sequence>MELLLGQKVLHGGNEVATGSLHGVIGVYFSAHWCGPCRSFTPQFRKVYERAKLKGKAFEVVFVSSDHDENSFKEYFSTMPWHAVPFADRSRQQQLSSLFQVRGIPFLGLLDAKGQVLDWNARSKVMEPGFISTLPRSVDLKAVELPQPCGPVAILIRYFGKEFEIECEPSEGWEMLRMQIYSMTEVPPEQMKLFGLGLDAGLLDDSVPLGCAIARAWGAQKGTGLKSANVAADARKASSSYNDEHIGQHHHSGTMDSKSAWCSRSDDKRPWYQMDLGEVKDVAGVILAARADNPQWVTRFKISTAASEDGTWQLVDDGREFDGPTFLSLSRAVFHCSCKARFVRVEPSSYKSHCSLRADVLLASEAGAADQLPTIVVLGNFSAGDPFEAASEVKSNANVMLQEQYLAMLQAKLSSLPPKLQNQVSALQTVQRYENRQLQCQACWYMT</sequence>
<dbReference type="Proteomes" id="UP001642464">
    <property type="component" value="Unassembled WGS sequence"/>
</dbReference>
<keyword evidence="4" id="KW-0520">NAD</keyword>
<evidence type="ECO:0000256" key="2">
    <source>
        <dbReference type="ARBA" id="ARBA00022737"/>
    </source>
</evidence>
<organism evidence="10 11">
    <name type="scientific">Durusdinium trenchii</name>
    <dbReference type="NCBI Taxonomy" id="1381693"/>
    <lineage>
        <taxon>Eukaryota</taxon>
        <taxon>Sar</taxon>
        <taxon>Alveolata</taxon>
        <taxon>Dinophyceae</taxon>
        <taxon>Suessiales</taxon>
        <taxon>Symbiodiniaceae</taxon>
        <taxon>Durusdinium</taxon>
    </lineage>
</organism>
<evidence type="ECO:0000256" key="7">
    <source>
        <dbReference type="ARBA" id="ARBA00047804"/>
    </source>
</evidence>
<dbReference type="PANTHER" id="PTHR13871:SF96">
    <property type="entry name" value="THIOREDOXIN DOMAIN-CONTAINING PROTEIN"/>
    <property type="match status" value="1"/>
</dbReference>
<dbReference type="PANTHER" id="PTHR13871">
    <property type="entry name" value="THIOREDOXIN"/>
    <property type="match status" value="1"/>
</dbReference>
<dbReference type="SUPFAM" id="SSF52833">
    <property type="entry name" value="Thioredoxin-like"/>
    <property type="match status" value="1"/>
</dbReference>
<comment type="caution">
    <text evidence="10">The sequence shown here is derived from an EMBL/GenBank/DDBJ whole genome shotgun (WGS) entry which is preliminary data.</text>
</comment>